<name>A0ABX9VDK9_9PROT</name>
<dbReference type="GO" id="GO:0016787">
    <property type="term" value="F:hydrolase activity"/>
    <property type="evidence" value="ECO:0007669"/>
    <property type="project" value="UniProtKB-KW"/>
</dbReference>
<gene>
    <name evidence="2" type="ORF">EBE87_23390</name>
</gene>
<evidence type="ECO:0000313" key="2">
    <source>
        <dbReference type="EMBL" id="RMI17294.1"/>
    </source>
</evidence>
<dbReference type="Pfam" id="PF12697">
    <property type="entry name" value="Abhydrolase_6"/>
    <property type="match status" value="1"/>
</dbReference>
<dbReference type="SUPFAM" id="SSF53474">
    <property type="entry name" value="alpha/beta-Hydrolases"/>
    <property type="match status" value="1"/>
</dbReference>
<dbReference type="Proteomes" id="UP000274097">
    <property type="component" value="Unassembled WGS sequence"/>
</dbReference>
<dbReference type="Gene3D" id="3.40.50.1820">
    <property type="entry name" value="alpha/beta hydrolase"/>
    <property type="match status" value="1"/>
</dbReference>
<evidence type="ECO:0000259" key="1">
    <source>
        <dbReference type="Pfam" id="PF12697"/>
    </source>
</evidence>
<proteinExistence type="predicted"/>
<dbReference type="InterPro" id="IPR029058">
    <property type="entry name" value="AB_hydrolase_fold"/>
</dbReference>
<feature type="domain" description="AB hydrolase-1" evidence="1">
    <location>
        <begin position="35"/>
        <end position="258"/>
    </location>
</feature>
<dbReference type="InterPro" id="IPR000073">
    <property type="entry name" value="AB_hydrolase_1"/>
</dbReference>
<evidence type="ECO:0000313" key="3">
    <source>
        <dbReference type="Proteomes" id="UP000274097"/>
    </source>
</evidence>
<dbReference type="PANTHER" id="PTHR43433:SF5">
    <property type="entry name" value="AB HYDROLASE-1 DOMAIN-CONTAINING PROTEIN"/>
    <property type="match status" value="1"/>
</dbReference>
<keyword evidence="2" id="KW-0378">Hydrolase</keyword>
<reference evidence="2 3" key="1">
    <citation type="submission" date="2018-10" db="EMBL/GenBank/DDBJ databases">
        <title>Roseomonas sp. nov., isolated from feces of Tibetan antelopes in the Qinghai-Tibet plateau, China.</title>
        <authorList>
            <person name="Tian Z."/>
        </authorList>
    </citation>
    <scope>NUCLEOTIDE SEQUENCE [LARGE SCALE GENOMIC DNA]</scope>
    <source>
        <strain evidence="2 3">Z23</strain>
    </source>
</reference>
<dbReference type="PANTHER" id="PTHR43433">
    <property type="entry name" value="HYDROLASE, ALPHA/BETA FOLD FAMILY PROTEIN"/>
    <property type="match status" value="1"/>
</dbReference>
<keyword evidence="3" id="KW-1185">Reference proteome</keyword>
<dbReference type="RefSeq" id="WP_122140182.1">
    <property type="nucleotide sequence ID" value="NZ_RFLX01000033.1"/>
</dbReference>
<comment type="caution">
    <text evidence="2">The sequence shown here is derived from an EMBL/GenBank/DDBJ whole genome shotgun (WGS) entry which is preliminary data.</text>
</comment>
<organism evidence="2 3">
    <name type="scientific">Teichococcus wenyumeiae</name>
    <dbReference type="NCBI Taxonomy" id="2478470"/>
    <lineage>
        <taxon>Bacteria</taxon>
        <taxon>Pseudomonadati</taxon>
        <taxon>Pseudomonadota</taxon>
        <taxon>Alphaproteobacteria</taxon>
        <taxon>Acetobacterales</taxon>
        <taxon>Roseomonadaceae</taxon>
        <taxon>Roseomonas</taxon>
    </lineage>
</organism>
<protein>
    <submittedName>
        <fullName evidence="2">Alpha/beta fold hydrolase</fullName>
    </submittedName>
</protein>
<dbReference type="InterPro" id="IPR050471">
    <property type="entry name" value="AB_hydrolase"/>
</dbReference>
<accession>A0ABX9VDK9</accession>
<dbReference type="EMBL" id="RFLX01000033">
    <property type="protein sequence ID" value="RMI17294.1"/>
    <property type="molecule type" value="Genomic_DNA"/>
</dbReference>
<sequence length="272" mass="29807">MLAPNMAFLTSSDGVRLAYRVDDFSDPWAENQVPVLMLHAAMGAYRRWYGWLPILARRFPVISLELRGHGASEIPPASLPFSLERLVQDARELLDHLGVARAHVVGLSAGGYVGQRLAIEDPQRVATLSLFASTPGLRGTQAATWPEKIGGMGLEPFMRATAADRFGPDADPALVDWFCRQTGSNNPAYLGRFVTHMASRDWFEDLPRITCPTLIVAPGHEPIGSSSHYEQMEAAIPNAELVVFEGMPHNIGDAAPERSATEALRFIQRHPG</sequence>
<dbReference type="PRINTS" id="PR00111">
    <property type="entry name" value="ABHYDROLASE"/>
</dbReference>